<dbReference type="FunFam" id="2.60.40.10:FF:000107">
    <property type="entry name" value="Myosin, light chain kinase a"/>
    <property type="match status" value="1"/>
</dbReference>
<dbReference type="InterPro" id="IPR050958">
    <property type="entry name" value="Cell_Adh-Cytoskel_Orgn"/>
</dbReference>
<organism evidence="4 5">
    <name type="scientific">Papilio machaon</name>
    <name type="common">Old World swallowtail butterfly</name>
    <dbReference type="NCBI Taxonomy" id="76193"/>
    <lineage>
        <taxon>Eukaryota</taxon>
        <taxon>Metazoa</taxon>
        <taxon>Ecdysozoa</taxon>
        <taxon>Arthropoda</taxon>
        <taxon>Hexapoda</taxon>
        <taxon>Insecta</taxon>
        <taxon>Pterygota</taxon>
        <taxon>Neoptera</taxon>
        <taxon>Endopterygota</taxon>
        <taxon>Lepidoptera</taxon>
        <taxon>Glossata</taxon>
        <taxon>Ditrysia</taxon>
        <taxon>Papilionoidea</taxon>
        <taxon>Papilionidae</taxon>
        <taxon>Papilioninae</taxon>
        <taxon>Papilio</taxon>
    </lineage>
</organism>
<dbReference type="InterPro" id="IPR003961">
    <property type="entry name" value="FN3_dom"/>
</dbReference>
<dbReference type="GO" id="GO:0050808">
    <property type="term" value="P:synapse organization"/>
    <property type="evidence" value="ECO:0007669"/>
    <property type="project" value="TreeGrafter"/>
</dbReference>
<keyword evidence="2" id="KW-0393">Immunoglobulin domain</keyword>
<proteinExistence type="predicted"/>
<dbReference type="GO" id="GO:0005886">
    <property type="term" value="C:plasma membrane"/>
    <property type="evidence" value="ECO:0007669"/>
    <property type="project" value="TreeGrafter"/>
</dbReference>
<feature type="domain" description="Ig-like" evidence="3">
    <location>
        <begin position="207"/>
        <end position="298"/>
    </location>
</feature>
<dbReference type="GO" id="GO:0007156">
    <property type="term" value="P:homophilic cell adhesion via plasma membrane adhesion molecules"/>
    <property type="evidence" value="ECO:0007669"/>
    <property type="project" value="TreeGrafter"/>
</dbReference>
<evidence type="ECO:0000256" key="1">
    <source>
        <dbReference type="ARBA" id="ARBA00022737"/>
    </source>
</evidence>
<dbReference type="STRING" id="76193.A0A194R0J4"/>
<dbReference type="CDD" id="cd00096">
    <property type="entry name" value="Ig"/>
    <property type="match status" value="1"/>
</dbReference>
<dbReference type="PANTHER" id="PTHR45080">
    <property type="entry name" value="CONTACTIN 5"/>
    <property type="match status" value="1"/>
</dbReference>
<sequence length="553" mass="62064">MGIGYVRSCGAWGRGRVGQARLSYNVLGPGGNNLLNLKAGINIKLTDGCQRKDDLLASIWPVMSRAPVGRASPSPTHPRARDELSDLNLSFTVDWAIELLQTPLVTAEDSDDAPSLRVLARSSVYNAGEKKAIYCKGKNLQQNLEWYSPSGQAVEGRSTTNTRVYVERQKNDSLLPLIIHSLKIEDSGNWTCKAGELNETIEILVGERVNITNRFESFEGEEGKSVKLNCEAKGKPQPVVQWYKDIQVLSDKSKKYVVRKIRDNYQLEIKELNHRDTGEYVCKVTQNSLRYYTDKRVQLTVQHKPIMFNSDTEEIYPTSTYRTEEVYAILNETKNISCSAIAHPVPTFRWFRRYENGFEEPIEDEDMVVTSPRGNVSILVLRMHNETIYGEYKCTAKNPKGEASIVFHVTEGNKPNPPDEVGVYASNVSTITFNVTCFTCNMDFESEKAPDPENLVVIGYSFELVPEREGYPPEWDTASLFDIDIENANETLFTVGPLPNSTTFHARVRTRNAAGHSEWVDIISADIKTTDKAIKFIASLTLLIASLLAIANI</sequence>
<dbReference type="GO" id="GO:0008046">
    <property type="term" value="F:axon guidance receptor activity"/>
    <property type="evidence" value="ECO:0007669"/>
    <property type="project" value="TreeGrafter"/>
</dbReference>
<dbReference type="FunCoup" id="A0A194R0J4">
    <property type="interactions" value="101"/>
</dbReference>
<accession>A0A194R0J4</accession>
<dbReference type="InterPro" id="IPR036116">
    <property type="entry name" value="FN3_sf"/>
</dbReference>
<feature type="domain" description="Ig-like" evidence="3">
    <location>
        <begin position="114"/>
        <end position="202"/>
    </location>
</feature>
<dbReference type="GO" id="GO:0043025">
    <property type="term" value="C:neuronal cell body"/>
    <property type="evidence" value="ECO:0007669"/>
    <property type="project" value="TreeGrafter"/>
</dbReference>
<keyword evidence="5" id="KW-1185">Reference proteome</keyword>
<dbReference type="InterPro" id="IPR007110">
    <property type="entry name" value="Ig-like_dom"/>
</dbReference>
<dbReference type="InterPro" id="IPR003598">
    <property type="entry name" value="Ig_sub2"/>
</dbReference>
<protein>
    <submittedName>
        <fullName evidence="4">Neural cell adhesion molecule 1</fullName>
    </submittedName>
</protein>
<dbReference type="InterPro" id="IPR013783">
    <property type="entry name" value="Ig-like_fold"/>
</dbReference>
<evidence type="ECO:0000313" key="4">
    <source>
        <dbReference type="EMBL" id="KPJ11222.1"/>
    </source>
</evidence>
<evidence type="ECO:0000259" key="3">
    <source>
        <dbReference type="PROSITE" id="PS50835"/>
    </source>
</evidence>
<keyword evidence="1" id="KW-0677">Repeat</keyword>
<dbReference type="CDD" id="cd00063">
    <property type="entry name" value="FN3"/>
    <property type="match status" value="1"/>
</dbReference>
<gene>
    <name evidence="4" type="ORF">RR48_14861</name>
</gene>
<evidence type="ECO:0000313" key="5">
    <source>
        <dbReference type="Proteomes" id="UP000053240"/>
    </source>
</evidence>
<dbReference type="Proteomes" id="UP000053240">
    <property type="component" value="Unassembled WGS sequence"/>
</dbReference>
<dbReference type="GO" id="GO:0030424">
    <property type="term" value="C:axon"/>
    <property type="evidence" value="ECO:0007669"/>
    <property type="project" value="TreeGrafter"/>
</dbReference>
<dbReference type="SUPFAM" id="SSF49265">
    <property type="entry name" value="Fibronectin type III"/>
    <property type="match status" value="1"/>
</dbReference>
<dbReference type="SMART" id="SM00409">
    <property type="entry name" value="IG"/>
    <property type="match status" value="3"/>
</dbReference>
<dbReference type="Gene3D" id="2.60.40.10">
    <property type="entry name" value="Immunoglobulins"/>
    <property type="match status" value="4"/>
</dbReference>
<reference evidence="4 5" key="1">
    <citation type="journal article" date="2015" name="Nat. Commun.">
        <title>Outbred genome sequencing and CRISPR/Cas9 gene editing in butterflies.</title>
        <authorList>
            <person name="Li X."/>
            <person name="Fan D."/>
            <person name="Zhang W."/>
            <person name="Liu G."/>
            <person name="Zhang L."/>
            <person name="Zhao L."/>
            <person name="Fang X."/>
            <person name="Chen L."/>
            <person name="Dong Y."/>
            <person name="Chen Y."/>
            <person name="Ding Y."/>
            <person name="Zhao R."/>
            <person name="Feng M."/>
            <person name="Zhu Y."/>
            <person name="Feng Y."/>
            <person name="Jiang X."/>
            <person name="Zhu D."/>
            <person name="Xiang H."/>
            <person name="Feng X."/>
            <person name="Li S."/>
            <person name="Wang J."/>
            <person name="Zhang G."/>
            <person name="Kronforst M.R."/>
            <person name="Wang W."/>
        </authorList>
    </citation>
    <scope>NUCLEOTIDE SEQUENCE [LARGE SCALE GENOMIC DNA]</scope>
    <source>
        <strain evidence="4">Ya'a_city_454_Pm</strain>
        <tissue evidence="4">Whole body</tissue>
    </source>
</reference>
<dbReference type="EMBL" id="KQ460883">
    <property type="protein sequence ID" value="KPJ11222.1"/>
    <property type="molecule type" value="Genomic_DNA"/>
</dbReference>
<dbReference type="SMART" id="SM00408">
    <property type="entry name" value="IGc2"/>
    <property type="match status" value="3"/>
</dbReference>
<feature type="domain" description="Ig-like" evidence="3">
    <location>
        <begin position="317"/>
        <end position="406"/>
    </location>
</feature>
<dbReference type="PROSITE" id="PS50835">
    <property type="entry name" value="IG_LIKE"/>
    <property type="match status" value="3"/>
</dbReference>
<dbReference type="AlphaFoldDB" id="A0A194R0J4"/>
<dbReference type="InterPro" id="IPR013098">
    <property type="entry name" value="Ig_I-set"/>
</dbReference>
<dbReference type="SUPFAM" id="SSF48726">
    <property type="entry name" value="Immunoglobulin"/>
    <property type="match status" value="3"/>
</dbReference>
<dbReference type="PANTHER" id="PTHR45080:SF27">
    <property type="entry name" value="NEURAL CELL ADHESION MOLECULE 1-LIKE"/>
    <property type="match status" value="1"/>
</dbReference>
<dbReference type="Pfam" id="PF07679">
    <property type="entry name" value="I-set"/>
    <property type="match status" value="2"/>
</dbReference>
<evidence type="ECO:0000256" key="2">
    <source>
        <dbReference type="ARBA" id="ARBA00023319"/>
    </source>
</evidence>
<name>A0A194R0J4_PAPMA</name>
<dbReference type="InterPro" id="IPR036179">
    <property type="entry name" value="Ig-like_dom_sf"/>
</dbReference>
<dbReference type="InParanoid" id="A0A194R0J4"/>
<dbReference type="InterPro" id="IPR003599">
    <property type="entry name" value="Ig_sub"/>
</dbReference>